<feature type="domain" description="J" evidence="6">
    <location>
        <begin position="3"/>
        <end position="69"/>
    </location>
</feature>
<dbReference type="GeneID" id="107226582"/>
<dbReference type="PANTHER" id="PTHR44029">
    <property type="entry name" value="DNAJ HOMOLOG SUBFAMILY C MEMBER 21"/>
    <property type="match status" value="1"/>
</dbReference>
<feature type="compositionally biased region" description="Polar residues" evidence="5">
    <location>
        <begin position="414"/>
        <end position="426"/>
    </location>
</feature>
<sequence>MKCHYEVLGVSRDASDDDLKKAYRKLALKWHPDKNLDNTEDAKEQFQIVQQAWEVLSDPQERAWYDNHREAILKGGIGENYKDDSIDLFQYFTTSCYKGYGDDKKEFYTVYREVFEQLIAEESEFCKEEELDDKVPGFGNSTSSYEDVHKFYAYWQSYSTKRSFAWLDPYDIRDTPNRRVLRLVEKENKKIRDKAKKERNEQVRNLVAFVRKRDKRVQAHAKILAERAKENTKKTQEWKKQQLIQRQQELKSYTESEWSKFSNIEKDLKVIEANLAAEFGEELTSNTDSEDADDMDNNTLYCVACNKIYKTQKAFTNHENSKRHKDNVSTMKASFLAAENKDFESSSGEYNSDSESDSKFGIKTNISLLSRNRKDVILATSPEIRDLLTNPSENIDVNAKGNQRNTSDEEMISDNESSSASKKNTNKLLKEEGVELATGPEMDGFFDTATGVSKIQDDADILTSEGELISDQESELDNQMLHMTEKSRKSKKKKGKNVQKVILEKTTDDEQELDAHFGLSKKQRKKQNQKKATFEKVSTCVKVGANIAGDEKSDGSKNHTVPETIKNFTNGNQVDFDNSDLNFEGDAKSSIQSTKKSKGKKAKEAKKTQKSSLDGSRPKDKKEKKRGGSCRGGIQDLDHCCALCGAEFPSKNKLYDHLKKSGHSVYINPVKSRKSLSEDSD</sequence>
<accession>A0A6J0C968</accession>
<dbReference type="Gene3D" id="1.10.287.110">
    <property type="entry name" value="DnaJ domain"/>
    <property type="match status" value="1"/>
</dbReference>
<dbReference type="RefSeq" id="XP_015522935.2">
    <property type="nucleotide sequence ID" value="XM_015667449.2"/>
</dbReference>
<dbReference type="Gene3D" id="3.30.160.60">
    <property type="entry name" value="Classic Zinc Finger"/>
    <property type="match status" value="1"/>
</dbReference>
<protein>
    <submittedName>
        <fullName evidence="9">DnaJ homolog subfamily C member 21</fullName>
    </submittedName>
</protein>
<dbReference type="InterPro" id="IPR003604">
    <property type="entry name" value="Matrin/U1-like-C_Znf_C2H2"/>
</dbReference>
<dbReference type="AlphaFoldDB" id="A0A6J0C968"/>
<dbReference type="GO" id="GO:0005737">
    <property type="term" value="C:cytoplasm"/>
    <property type="evidence" value="ECO:0007669"/>
    <property type="project" value="TreeGrafter"/>
</dbReference>
<dbReference type="InterPro" id="IPR018253">
    <property type="entry name" value="DnaJ_domain_CS"/>
</dbReference>
<feature type="compositionally biased region" description="Polar residues" evidence="5">
    <location>
        <begin position="389"/>
        <end position="405"/>
    </location>
</feature>
<evidence type="ECO:0000313" key="9">
    <source>
        <dbReference type="RefSeq" id="XP_015522935.2"/>
    </source>
</evidence>
<dbReference type="InterPro" id="IPR036236">
    <property type="entry name" value="Znf_C2H2_sf"/>
</dbReference>
<dbReference type="InterPro" id="IPR022755">
    <property type="entry name" value="Znf_C2H2_jaz"/>
</dbReference>
<evidence type="ECO:0000256" key="4">
    <source>
        <dbReference type="PROSITE-ProRule" id="PRU00042"/>
    </source>
</evidence>
<dbReference type="Proteomes" id="UP000829291">
    <property type="component" value="Chromosome 4"/>
</dbReference>
<keyword evidence="8" id="KW-1185">Reference proteome</keyword>
<dbReference type="GO" id="GO:0008270">
    <property type="term" value="F:zinc ion binding"/>
    <property type="evidence" value="ECO:0007669"/>
    <property type="project" value="UniProtKB-KW"/>
</dbReference>
<dbReference type="SMART" id="SM00451">
    <property type="entry name" value="ZnF_U1"/>
    <property type="match status" value="1"/>
</dbReference>
<gene>
    <name evidence="9" type="primary">LOC107226582</name>
</gene>
<dbReference type="PROSITE" id="PS50076">
    <property type="entry name" value="DNAJ_2"/>
    <property type="match status" value="1"/>
</dbReference>
<dbReference type="PROSITE" id="PS00028">
    <property type="entry name" value="ZINC_FINGER_C2H2_1"/>
    <property type="match status" value="2"/>
</dbReference>
<evidence type="ECO:0000256" key="2">
    <source>
        <dbReference type="ARBA" id="ARBA00022771"/>
    </source>
</evidence>
<dbReference type="SMART" id="SM00355">
    <property type="entry name" value="ZnF_C2H2"/>
    <property type="match status" value="2"/>
</dbReference>
<evidence type="ECO:0000259" key="6">
    <source>
        <dbReference type="PROSITE" id="PS50076"/>
    </source>
</evidence>
<dbReference type="InterPro" id="IPR036869">
    <property type="entry name" value="J_dom_sf"/>
</dbReference>
<evidence type="ECO:0000256" key="5">
    <source>
        <dbReference type="SAM" id="MobiDB-lite"/>
    </source>
</evidence>
<reference evidence="9" key="1">
    <citation type="submission" date="2025-08" db="UniProtKB">
        <authorList>
            <consortium name="RefSeq"/>
        </authorList>
    </citation>
    <scope>IDENTIFICATION</scope>
    <source>
        <tissue evidence="9">Thorax and Abdomen</tissue>
    </source>
</reference>
<keyword evidence="1" id="KW-0479">Metal-binding</keyword>
<dbReference type="PRINTS" id="PR00625">
    <property type="entry name" value="JDOMAIN"/>
</dbReference>
<feature type="compositionally biased region" description="Basic residues" evidence="5">
    <location>
        <begin position="595"/>
        <end position="604"/>
    </location>
</feature>
<dbReference type="PANTHER" id="PTHR44029:SF1">
    <property type="entry name" value="DNAJ HOMOLOG SUBFAMILY C MEMBER 21"/>
    <property type="match status" value="1"/>
</dbReference>
<dbReference type="PROSITE" id="PS00636">
    <property type="entry name" value="DNAJ_1"/>
    <property type="match status" value="1"/>
</dbReference>
<dbReference type="SMART" id="SM00271">
    <property type="entry name" value="DnaJ"/>
    <property type="match status" value="1"/>
</dbReference>
<dbReference type="SUPFAM" id="SSF57667">
    <property type="entry name" value="beta-beta-alpha zinc fingers"/>
    <property type="match status" value="1"/>
</dbReference>
<feature type="region of interest" description="Disordered" evidence="5">
    <location>
        <begin position="389"/>
        <end position="426"/>
    </location>
</feature>
<keyword evidence="3" id="KW-0862">Zinc</keyword>
<evidence type="ECO:0000256" key="3">
    <source>
        <dbReference type="ARBA" id="ARBA00022833"/>
    </source>
</evidence>
<dbReference type="OrthoDB" id="552049at2759"/>
<dbReference type="Pfam" id="PF00226">
    <property type="entry name" value="DnaJ"/>
    <property type="match status" value="1"/>
</dbReference>
<evidence type="ECO:0000259" key="7">
    <source>
        <dbReference type="PROSITE" id="PS50157"/>
    </source>
</evidence>
<organism evidence="9">
    <name type="scientific">Neodiprion lecontei</name>
    <name type="common">Redheaded pine sawfly</name>
    <dbReference type="NCBI Taxonomy" id="441921"/>
    <lineage>
        <taxon>Eukaryota</taxon>
        <taxon>Metazoa</taxon>
        <taxon>Ecdysozoa</taxon>
        <taxon>Arthropoda</taxon>
        <taxon>Hexapoda</taxon>
        <taxon>Insecta</taxon>
        <taxon>Pterygota</taxon>
        <taxon>Neoptera</taxon>
        <taxon>Endopterygota</taxon>
        <taxon>Hymenoptera</taxon>
        <taxon>Tenthredinoidea</taxon>
        <taxon>Diprionidae</taxon>
        <taxon>Diprioninae</taxon>
        <taxon>Neodiprion</taxon>
    </lineage>
</organism>
<dbReference type="Pfam" id="PF12171">
    <property type="entry name" value="zf-C2H2_jaz"/>
    <property type="match status" value="1"/>
</dbReference>
<proteinExistence type="predicted"/>
<dbReference type="InterPro" id="IPR051964">
    <property type="entry name" value="Chaperone_stress_response"/>
</dbReference>
<dbReference type="InterPro" id="IPR001623">
    <property type="entry name" value="DnaJ_domain"/>
</dbReference>
<dbReference type="SUPFAM" id="SSF46565">
    <property type="entry name" value="Chaperone J-domain"/>
    <property type="match status" value="1"/>
</dbReference>
<evidence type="ECO:0000256" key="1">
    <source>
        <dbReference type="ARBA" id="ARBA00022723"/>
    </source>
</evidence>
<dbReference type="InterPro" id="IPR054076">
    <property type="entry name" value="ZUO1-like_ZHD"/>
</dbReference>
<dbReference type="Pfam" id="PF21884">
    <property type="entry name" value="ZUO1-like_ZHD"/>
    <property type="match status" value="1"/>
</dbReference>
<name>A0A6J0C968_NEOLC</name>
<feature type="compositionally biased region" description="Polar residues" evidence="5">
    <location>
        <begin position="558"/>
        <end position="581"/>
    </location>
</feature>
<dbReference type="PROSITE" id="PS50157">
    <property type="entry name" value="ZINC_FINGER_C2H2_2"/>
    <property type="match status" value="1"/>
</dbReference>
<feature type="domain" description="C2H2-type" evidence="7">
    <location>
        <begin position="639"/>
        <end position="664"/>
    </location>
</feature>
<dbReference type="KEGG" id="nlo:107226582"/>
<dbReference type="GO" id="GO:0003676">
    <property type="term" value="F:nucleic acid binding"/>
    <property type="evidence" value="ECO:0007669"/>
    <property type="project" value="InterPro"/>
</dbReference>
<dbReference type="InterPro" id="IPR013087">
    <property type="entry name" value="Znf_C2H2_type"/>
</dbReference>
<keyword evidence="2 4" id="KW-0863">Zinc-finger</keyword>
<evidence type="ECO:0000313" key="8">
    <source>
        <dbReference type="Proteomes" id="UP000829291"/>
    </source>
</evidence>
<feature type="region of interest" description="Disordered" evidence="5">
    <location>
        <begin position="548"/>
        <end position="635"/>
    </location>
</feature>
<dbReference type="CDD" id="cd06257">
    <property type="entry name" value="DnaJ"/>
    <property type="match status" value="1"/>
</dbReference>